<dbReference type="SMART" id="SM00953">
    <property type="entry name" value="RES"/>
    <property type="match status" value="1"/>
</dbReference>
<protein>
    <recommendedName>
        <fullName evidence="1">RES domain-containing protein</fullName>
    </recommendedName>
</protein>
<gene>
    <name evidence="2" type="ORF">AL00_16090</name>
</gene>
<dbReference type="EMBL" id="JANF02000073">
    <property type="protein sequence ID" value="KER35483.1"/>
    <property type="molecule type" value="Genomic_DNA"/>
</dbReference>
<reference evidence="2 3" key="1">
    <citation type="submission" date="2014-05" db="EMBL/GenBank/DDBJ databases">
        <title>Genome Announcement of Sphingobium lucknowense F2.</title>
        <authorList>
            <person name="Lal R."/>
            <person name="Negi V."/>
            <person name="Lata P."/>
            <person name="Sangwan N."/>
            <person name="Gupta S.K."/>
            <person name="Rao D.L.N."/>
            <person name="Das S."/>
        </authorList>
    </citation>
    <scope>NUCLEOTIDE SEQUENCE [LARGE SCALE GENOMIC DNA]</scope>
    <source>
        <strain evidence="2 3">F2</strain>
    </source>
</reference>
<dbReference type="Pfam" id="PF08808">
    <property type="entry name" value="RES"/>
    <property type="match status" value="1"/>
</dbReference>
<evidence type="ECO:0000313" key="2">
    <source>
        <dbReference type="EMBL" id="KER35483.1"/>
    </source>
</evidence>
<proteinExistence type="predicted"/>
<evidence type="ECO:0000259" key="1">
    <source>
        <dbReference type="SMART" id="SM00953"/>
    </source>
</evidence>
<feature type="domain" description="RES" evidence="1">
    <location>
        <begin position="19"/>
        <end position="158"/>
    </location>
</feature>
<dbReference type="Proteomes" id="UP000028135">
    <property type="component" value="Unassembled WGS sequence"/>
</dbReference>
<dbReference type="RefSeq" id="WP_031286621.1">
    <property type="nucleotide sequence ID" value="NZ_JANF02000073.1"/>
</dbReference>
<accession>A0A8E1C205</accession>
<dbReference type="InterPro" id="IPR014914">
    <property type="entry name" value="RES_dom"/>
</dbReference>
<name>A0A8E1C205_9SPHN</name>
<dbReference type="AlphaFoldDB" id="A0A8E1C205"/>
<comment type="caution">
    <text evidence="2">The sequence shown here is derived from an EMBL/GenBank/DDBJ whole genome shotgun (WGS) entry which is preliminary data.</text>
</comment>
<sequence>MRYQGKLYRALNPIYAREPLSGRGAALYGGRFNPKGTAALYVATSLQTAIREANQVGDLQPTTIVSYDADIANVFDGRDAAELGKYGMTPTSLGEPTWRDQMKKAGKAHTQIFAESLISEGFNGLLVRSFARGASCEDINLVLWKWSDRAPLKLTLIDDDGRLSNI</sequence>
<organism evidence="2 3">
    <name type="scientific">Sphingobium indicum F2</name>
    <dbReference type="NCBI Taxonomy" id="1450518"/>
    <lineage>
        <taxon>Bacteria</taxon>
        <taxon>Pseudomonadati</taxon>
        <taxon>Pseudomonadota</taxon>
        <taxon>Alphaproteobacteria</taxon>
        <taxon>Sphingomonadales</taxon>
        <taxon>Sphingomonadaceae</taxon>
        <taxon>Sphingobium</taxon>
    </lineage>
</organism>
<evidence type="ECO:0000313" key="3">
    <source>
        <dbReference type="Proteomes" id="UP000028135"/>
    </source>
</evidence>